<keyword evidence="7 9" id="KW-0057">Aromatic amino acid biosynthesis</keyword>
<dbReference type="InterPro" id="IPR011060">
    <property type="entry name" value="RibuloseP-bd_barrel"/>
</dbReference>
<comment type="similarity">
    <text evidence="9">Belongs to the TrpF family.</text>
</comment>
<dbReference type="GO" id="GO:0000162">
    <property type="term" value="P:L-tryptophan biosynthetic process"/>
    <property type="evidence" value="ECO:0007669"/>
    <property type="project" value="UniProtKB-UniRule"/>
</dbReference>
<dbReference type="GO" id="GO:0004640">
    <property type="term" value="F:phosphoribosylanthranilate isomerase activity"/>
    <property type="evidence" value="ECO:0007669"/>
    <property type="project" value="UniProtKB-UniRule"/>
</dbReference>
<dbReference type="SUPFAM" id="SSF51366">
    <property type="entry name" value="Ribulose-phoshate binding barrel"/>
    <property type="match status" value="1"/>
</dbReference>
<organism evidence="11 12">
    <name type="scientific">Desulfovibrio subterraneus</name>
    <dbReference type="NCBI Taxonomy" id="2718620"/>
    <lineage>
        <taxon>Bacteria</taxon>
        <taxon>Pseudomonadati</taxon>
        <taxon>Thermodesulfobacteriota</taxon>
        <taxon>Desulfovibrionia</taxon>
        <taxon>Desulfovibrionales</taxon>
        <taxon>Desulfovibrionaceae</taxon>
        <taxon>Desulfovibrio</taxon>
    </lineage>
</organism>
<keyword evidence="6 9" id="KW-0822">Tryptophan biosynthesis</keyword>
<evidence type="ECO:0000256" key="5">
    <source>
        <dbReference type="ARBA" id="ARBA00022605"/>
    </source>
</evidence>
<dbReference type="CDD" id="cd00405">
    <property type="entry name" value="PRAI"/>
    <property type="match status" value="1"/>
</dbReference>
<evidence type="ECO:0000256" key="3">
    <source>
        <dbReference type="ARBA" id="ARBA00012572"/>
    </source>
</evidence>
<reference evidence="11 12" key="1">
    <citation type="submission" date="2020-05" db="EMBL/GenBank/DDBJ databases">
        <title>Draft genome sequence of Desulfovibrio sp. strain HN2T.</title>
        <authorList>
            <person name="Ueno A."/>
            <person name="Tamazawa S."/>
            <person name="Tamamura S."/>
            <person name="Murakami T."/>
            <person name="Kiyama T."/>
            <person name="Inomata H."/>
            <person name="Amano Y."/>
            <person name="Miyakawa K."/>
            <person name="Tamaki H."/>
            <person name="Naganuma T."/>
            <person name="Kaneko K."/>
        </authorList>
    </citation>
    <scope>NUCLEOTIDE SEQUENCE [LARGE SCALE GENOMIC DNA]</scope>
    <source>
        <strain evidence="11 12">HN2</strain>
    </source>
</reference>
<comment type="caution">
    <text evidence="11">The sequence shown here is derived from an EMBL/GenBank/DDBJ whole genome shotgun (WGS) entry which is preliminary data.</text>
</comment>
<dbReference type="InterPro" id="IPR013785">
    <property type="entry name" value="Aldolase_TIM"/>
</dbReference>
<feature type="domain" description="N-(5'phosphoribosyl) anthranilate isomerase (PRAI)" evidence="10">
    <location>
        <begin position="8"/>
        <end position="204"/>
    </location>
</feature>
<evidence type="ECO:0000256" key="7">
    <source>
        <dbReference type="ARBA" id="ARBA00023141"/>
    </source>
</evidence>
<dbReference type="Pfam" id="PF00697">
    <property type="entry name" value="PRAI"/>
    <property type="match status" value="1"/>
</dbReference>
<evidence type="ECO:0000256" key="6">
    <source>
        <dbReference type="ARBA" id="ARBA00022822"/>
    </source>
</evidence>
<dbReference type="InterPro" id="IPR001240">
    <property type="entry name" value="PRAI_dom"/>
</dbReference>
<dbReference type="EC" id="5.3.1.24" evidence="3 9"/>
<dbReference type="Proteomes" id="UP000503840">
    <property type="component" value="Unassembled WGS sequence"/>
</dbReference>
<evidence type="ECO:0000256" key="9">
    <source>
        <dbReference type="HAMAP-Rule" id="MF_00135"/>
    </source>
</evidence>
<evidence type="ECO:0000256" key="2">
    <source>
        <dbReference type="ARBA" id="ARBA00004664"/>
    </source>
</evidence>
<gene>
    <name evidence="9 11" type="primary">trpF</name>
    <name evidence="11" type="ORF">DSM101010T_06560</name>
</gene>
<proteinExistence type="inferred from homology"/>
<keyword evidence="5 9" id="KW-0028">Amino-acid biosynthesis</keyword>
<evidence type="ECO:0000256" key="1">
    <source>
        <dbReference type="ARBA" id="ARBA00001164"/>
    </source>
</evidence>
<dbReference type="HAMAP" id="MF_00135">
    <property type="entry name" value="PRAI"/>
    <property type="match status" value="1"/>
</dbReference>
<evidence type="ECO:0000313" key="12">
    <source>
        <dbReference type="Proteomes" id="UP000503840"/>
    </source>
</evidence>
<protein>
    <recommendedName>
        <fullName evidence="4 9">N-(5'-phosphoribosyl)anthranilate isomerase</fullName>
        <shortName evidence="9">PRAI</shortName>
        <ecNumber evidence="3 9">5.3.1.24</ecNumber>
    </recommendedName>
</protein>
<dbReference type="Gene3D" id="3.20.20.70">
    <property type="entry name" value="Aldolase class I"/>
    <property type="match status" value="1"/>
</dbReference>
<evidence type="ECO:0000313" key="11">
    <source>
        <dbReference type="EMBL" id="GFM32291.1"/>
    </source>
</evidence>
<dbReference type="EMBL" id="BLVO01000005">
    <property type="protein sequence ID" value="GFM32291.1"/>
    <property type="molecule type" value="Genomic_DNA"/>
</dbReference>
<evidence type="ECO:0000259" key="10">
    <source>
        <dbReference type="Pfam" id="PF00697"/>
    </source>
</evidence>
<name>A0A7J0BGG4_9BACT</name>
<dbReference type="PANTHER" id="PTHR42894:SF1">
    <property type="entry name" value="N-(5'-PHOSPHORIBOSYL)ANTHRANILATE ISOMERASE"/>
    <property type="match status" value="1"/>
</dbReference>
<comment type="pathway">
    <text evidence="2 9">Amino-acid biosynthesis; L-tryptophan biosynthesis; L-tryptophan from chorismate: step 3/5.</text>
</comment>
<evidence type="ECO:0000256" key="8">
    <source>
        <dbReference type="ARBA" id="ARBA00023235"/>
    </source>
</evidence>
<keyword evidence="12" id="KW-1185">Reference proteome</keyword>
<sequence>MLDKEIFVKVCGITSQHDADLCVRYDADFVGFIFHDKSPRNMTVEKVRAIETPTLMRTGVFVDQTVDEVKRTMQHARLNLAQLHGDQDIEFCKALGKTRVMKVFWPDRYATREELEADMERFAPYSRFYLFDAGTGGGGHGKGQDWSFLAGLRGIKTWFIAGGLGPDTIKQAIMGCNPCGLDLNSGVESAPGVKSEEKLKAVFDMIHNPLVG</sequence>
<dbReference type="UniPathway" id="UPA00035">
    <property type="reaction ID" value="UER00042"/>
</dbReference>
<dbReference type="InterPro" id="IPR044643">
    <property type="entry name" value="TrpF_fam"/>
</dbReference>
<dbReference type="RefSeq" id="WP_174404003.1">
    <property type="nucleotide sequence ID" value="NZ_BLVO01000005.1"/>
</dbReference>
<dbReference type="PANTHER" id="PTHR42894">
    <property type="entry name" value="N-(5'-PHOSPHORIBOSYL)ANTHRANILATE ISOMERASE"/>
    <property type="match status" value="1"/>
</dbReference>
<keyword evidence="8 9" id="KW-0413">Isomerase</keyword>
<evidence type="ECO:0000256" key="4">
    <source>
        <dbReference type="ARBA" id="ARBA00022272"/>
    </source>
</evidence>
<accession>A0A7J0BGG4</accession>
<comment type="catalytic activity">
    <reaction evidence="1 9">
        <text>N-(5-phospho-beta-D-ribosyl)anthranilate = 1-(2-carboxyphenylamino)-1-deoxy-D-ribulose 5-phosphate</text>
        <dbReference type="Rhea" id="RHEA:21540"/>
        <dbReference type="ChEBI" id="CHEBI:18277"/>
        <dbReference type="ChEBI" id="CHEBI:58613"/>
        <dbReference type="EC" id="5.3.1.24"/>
    </reaction>
</comment>
<dbReference type="AlphaFoldDB" id="A0A7J0BGG4"/>